<dbReference type="PANTHER" id="PTHR24421">
    <property type="entry name" value="NITRATE/NITRITE SENSOR PROTEIN NARX-RELATED"/>
    <property type="match status" value="1"/>
</dbReference>
<dbReference type="Pfam" id="PF01590">
    <property type="entry name" value="GAF"/>
    <property type="match status" value="1"/>
</dbReference>
<keyword evidence="11" id="KW-0902">Two-component regulatory system</keyword>
<dbReference type="InterPro" id="IPR050482">
    <property type="entry name" value="Sensor_HK_TwoCompSys"/>
</dbReference>
<feature type="domain" description="GAF" evidence="14">
    <location>
        <begin position="261"/>
        <end position="406"/>
    </location>
</feature>
<organism evidence="16 17">
    <name type="scientific">Dactylosporangium salmoneum</name>
    <dbReference type="NCBI Taxonomy" id="53361"/>
    <lineage>
        <taxon>Bacteria</taxon>
        <taxon>Bacillati</taxon>
        <taxon>Actinomycetota</taxon>
        <taxon>Actinomycetes</taxon>
        <taxon>Micromonosporales</taxon>
        <taxon>Micromonosporaceae</taxon>
        <taxon>Dactylosporangium</taxon>
    </lineage>
</organism>
<dbReference type="SMART" id="SM00387">
    <property type="entry name" value="HATPase_c"/>
    <property type="match status" value="1"/>
</dbReference>
<evidence type="ECO:0000256" key="3">
    <source>
        <dbReference type="ARBA" id="ARBA00012438"/>
    </source>
</evidence>
<evidence type="ECO:0000256" key="9">
    <source>
        <dbReference type="ARBA" id="ARBA00022840"/>
    </source>
</evidence>
<dbReference type="InterPro" id="IPR003018">
    <property type="entry name" value="GAF"/>
</dbReference>
<dbReference type="PANTHER" id="PTHR24421:SF10">
    <property type="entry name" value="NITRATE_NITRITE SENSOR PROTEIN NARQ"/>
    <property type="match status" value="1"/>
</dbReference>
<dbReference type="CDD" id="cd16917">
    <property type="entry name" value="HATPase_UhpB-NarQ-NarX-like"/>
    <property type="match status" value="1"/>
</dbReference>
<keyword evidence="5" id="KW-0808">Transferase</keyword>
<dbReference type="InterPro" id="IPR025201">
    <property type="entry name" value="KdpD_TM"/>
</dbReference>
<dbReference type="SMART" id="SM00065">
    <property type="entry name" value="GAF"/>
    <property type="match status" value="1"/>
</dbReference>
<comment type="subcellular location">
    <subcellularLocation>
        <location evidence="2">Membrane</location>
        <topology evidence="2">Multi-pass membrane protein</topology>
    </subcellularLocation>
</comment>
<dbReference type="InterPro" id="IPR003594">
    <property type="entry name" value="HATPase_dom"/>
</dbReference>
<evidence type="ECO:0000256" key="8">
    <source>
        <dbReference type="ARBA" id="ARBA00022777"/>
    </source>
</evidence>
<feature type="transmembrane region" description="Helical" evidence="13">
    <location>
        <begin position="20"/>
        <end position="40"/>
    </location>
</feature>
<evidence type="ECO:0000256" key="6">
    <source>
        <dbReference type="ARBA" id="ARBA00022692"/>
    </source>
</evidence>
<dbReference type="InterPro" id="IPR038318">
    <property type="entry name" value="KdpD_sf"/>
</dbReference>
<keyword evidence="17" id="KW-1185">Reference proteome</keyword>
<evidence type="ECO:0000259" key="15">
    <source>
        <dbReference type="SMART" id="SM00387"/>
    </source>
</evidence>
<dbReference type="SUPFAM" id="SSF55781">
    <property type="entry name" value="GAF domain-like"/>
    <property type="match status" value="1"/>
</dbReference>
<proteinExistence type="predicted"/>
<keyword evidence="6 13" id="KW-0812">Transmembrane</keyword>
<evidence type="ECO:0000256" key="10">
    <source>
        <dbReference type="ARBA" id="ARBA00022989"/>
    </source>
</evidence>
<gene>
    <name evidence="16" type="ORF">GCM10010170_000300</name>
</gene>
<accession>A0ABP5SAA5</accession>
<evidence type="ECO:0000256" key="2">
    <source>
        <dbReference type="ARBA" id="ARBA00004141"/>
    </source>
</evidence>
<keyword evidence="4" id="KW-0597">Phosphoprotein</keyword>
<dbReference type="Gene3D" id="1.20.5.1930">
    <property type="match status" value="1"/>
</dbReference>
<dbReference type="InterPro" id="IPR036890">
    <property type="entry name" value="HATPase_C_sf"/>
</dbReference>
<evidence type="ECO:0000256" key="7">
    <source>
        <dbReference type="ARBA" id="ARBA00022741"/>
    </source>
</evidence>
<dbReference type="EC" id="2.7.13.3" evidence="3"/>
<dbReference type="Gene3D" id="3.30.565.10">
    <property type="entry name" value="Histidine kinase-like ATPase, C-terminal domain"/>
    <property type="match status" value="1"/>
</dbReference>
<keyword evidence="9" id="KW-0067">ATP-binding</keyword>
<sequence>MAVHVGSLSQLVRPTPPPRVVGIAVVALLIVVETLLVYPLRQVMTPVLSGMIYIAGVLVASMMWGMWLGLATAVASTLAFDFFHVQPVGQFGASNVREVVELAILLLVAVPMSAVADLSRLRAAQAAESDLTAEMARLLLHADDLTAVLPAVAQSIARSLELPEAAIHLAAVPGDDRRSALPLRASTVQLGTLVVPADVPERTMQRLRERVVPSLASLLQAGRERAAVLESLEASREQLRRLAAEQAALGRVAKLVAHGSPPPDVFDAITTELHDLLDEYSTWLCRYEPDGKASVVSSSPIGLSANQMRWPIEGENVLIKVRDTGRAARVDTFEDAPGPVAAFARKVGIRAVVGVPIVVDGRLWGVAGVAWPRPEPLPADTEARVADFTDLAATAIANADSKAELAASRARLVAAADQARQRIERDLHDGAMQHFLAVAMQLGAAQAALPPEQQQARAELSRALFGLNSAMDNLRELSRGIHPTLLASGGLPSALKALARRSLVPVDLDLHTGRRMPPVVEMAAYYIVSEALTNAAKHAHATVVHVQATTRDDILHLSIHDDGIGGADPHRGTGLTGIQDRVEALGGHLTVTSPVGGGTLLLATIPAATVPCAPA</sequence>
<evidence type="ECO:0000313" key="16">
    <source>
        <dbReference type="EMBL" id="GAA2325856.1"/>
    </source>
</evidence>
<dbReference type="Pfam" id="PF13493">
    <property type="entry name" value="DUF4118"/>
    <property type="match status" value="1"/>
</dbReference>
<evidence type="ECO:0000256" key="13">
    <source>
        <dbReference type="SAM" id="Phobius"/>
    </source>
</evidence>
<dbReference type="Pfam" id="PF02518">
    <property type="entry name" value="HATPase_c"/>
    <property type="match status" value="1"/>
</dbReference>
<dbReference type="EMBL" id="BAAARV010000001">
    <property type="protein sequence ID" value="GAA2325856.1"/>
    <property type="molecule type" value="Genomic_DNA"/>
</dbReference>
<dbReference type="InterPro" id="IPR029016">
    <property type="entry name" value="GAF-like_dom_sf"/>
</dbReference>
<evidence type="ECO:0000256" key="4">
    <source>
        <dbReference type="ARBA" id="ARBA00022553"/>
    </source>
</evidence>
<dbReference type="Pfam" id="PF07730">
    <property type="entry name" value="HisKA_3"/>
    <property type="match status" value="1"/>
</dbReference>
<keyword evidence="12 13" id="KW-0472">Membrane</keyword>
<comment type="caution">
    <text evidence="16">The sequence shown here is derived from an EMBL/GenBank/DDBJ whole genome shotgun (WGS) entry which is preliminary data.</text>
</comment>
<evidence type="ECO:0000256" key="1">
    <source>
        <dbReference type="ARBA" id="ARBA00000085"/>
    </source>
</evidence>
<name>A0ABP5SAA5_9ACTN</name>
<dbReference type="Gene3D" id="1.20.120.620">
    <property type="entry name" value="Backbone structure of the membrane domain of e. Coli histidine kinase receptor kdpd"/>
    <property type="match status" value="1"/>
</dbReference>
<dbReference type="SUPFAM" id="SSF55874">
    <property type="entry name" value="ATPase domain of HSP90 chaperone/DNA topoisomerase II/histidine kinase"/>
    <property type="match status" value="1"/>
</dbReference>
<reference evidence="17" key="1">
    <citation type="journal article" date="2019" name="Int. J. Syst. Evol. Microbiol.">
        <title>The Global Catalogue of Microorganisms (GCM) 10K type strain sequencing project: providing services to taxonomists for standard genome sequencing and annotation.</title>
        <authorList>
            <consortium name="The Broad Institute Genomics Platform"/>
            <consortium name="The Broad Institute Genome Sequencing Center for Infectious Disease"/>
            <person name="Wu L."/>
            <person name="Ma J."/>
        </authorList>
    </citation>
    <scope>NUCLEOTIDE SEQUENCE [LARGE SCALE GENOMIC DNA]</scope>
    <source>
        <strain evidence="17">JCM 3272</strain>
    </source>
</reference>
<evidence type="ECO:0000256" key="5">
    <source>
        <dbReference type="ARBA" id="ARBA00022679"/>
    </source>
</evidence>
<evidence type="ECO:0000256" key="11">
    <source>
        <dbReference type="ARBA" id="ARBA00023012"/>
    </source>
</evidence>
<dbReference type="InterPro" id="IPR011712">
    <property type="entry name" value="Sig_transdc_His_kin_sub3_dim/P"/>
</dbReference>
<dbReference type="Proteomes" id="UP001501444">
    <property type="component" value="Unassembled WGS sequence"/>
</dbReference>
<keyword evidence="7" id="KW-0547">Nucleotide-binding</keyword>
<protein>
    <recommendedName>
        <fullName evidence="3">histidine kinase</fullName>
        <ecNumber evidence="3">2.7.13.3</ecNumber>
    </recommendedName>
</protein>
<evidence type="ECO:0000259" key="14">
    <source>
        <dbReference type="SMART" id="SM00065"/>
    </source>
</evidence>
<keyword evidence="10 13" id="KW-1133">Transmembrane helix</keyword>
<comment type="catalytic activity">
    <reaction evidence="1">
        <text>ATP + protein L-histidine = ADP + protein N-phospho-L-histidine.</text>
        <dbReference type="EC" id="2.7.13.3"/>
    </reaction>
</comment>
<feature type="transmembrane region" description="Helical" evidence="13">
    <location>
        <begin position="52"/>
        <end position="79"/>
    </location>
</feature>
<evidence type="ECO:0000256" key="12">
    <source>
        <dbReference type="ARBA" id="ARBA00023136"/>
    </source>
</evidence>
<dbReference type="Gene3D" id="3.30.450.40">
    <property type="match status" value="1"/>
</dbReference>
<feature type="domain" description="Histidine kinase/HSP90-like ATPase" evidence="15">
    <location>
        <begin position="519"/>
        <end position="609"/>
    </location>
</feature>
<evidence type="ECO:0000313" key="17">
    <source>
        <dbReference type="Proteomes" id="UP001501444"/>
    </source>
</evidence>
<keyword evidence="8" id="KW-0418">Kinase</keyword>